<dbReference type="InterPro" id="IPR036412">
    <property type="entry name" value="HAD-like_sf"/>
</dbReference>
<dbReference type="Proteomes" id="UP001652680">
    <property type="component" value="Unassembled WGS sequence"/>
</dbReference>
<evidence type="ECO:0000313" key="2">
    <source>
        <dbReference type="EnsemblMetazoa" id="XP_044315995.1"/>
    </source>
</evidence>
<dbReference type="EnsemblMetazoa" id="XM_044460060.1">
    <property type="protein sequence ID" value="XP_044315995.1"/>
    <property type="gene ID" value="LOC123037754"/>
</dbReference>
<proteinExistence type="predicted"/>
<evidence type="ECO:0000256" key="1">
    <source>
        <dbReference type="ARBA" id="ARBA00022801"/>
    </source>
</evidence>
<dbReference type="Pfam" id="PF13419">
    <property type="entry name" value="HAD_2"/>
    <property type="match status" value="1"/>
</dbReference>
<dbReference type="PANTHER" id="PTHR18901">
    <property type="entry name" value="2-DEOXYGLUCOSE-6-PHOSPHATE PHOSPHATASE 2"/>
    <property type="match status" value="1"/>
</dbReference>
<dbReference type="InterPro" id="IPR023198">
    <property type="entry name" value="PGP-like_dom2"/>
</dbReference>
<reference evidence="2" key="2">
    <citation type="submission" date="2025-05" db="UniProtKB">
        <authorList>
            <consortium name="EnsemblMetazoa"/>
        </authorList>
    </citation>
    <scope>IDENTIFICATION</scope>
</reference>
<keyword evidence="3" id="KW-1185">Reference proteome</keyword>
<dbReference type="InterPro" id="IPR023214">
    <property type="entry name" value="HAD_sf"/>
</dbReference>
<sequence length="240" mass="26938">MSEEDQGVRSHSRRCSFQPVTHCIFELDGLLIDSERLRTECVQKILEPYGHTYSFDVKMRCMGKPDAEQAELIVNTFNLPFSRSEFEAQHELQSHSKLGFIRLMPGVERLLKHLDGFNVPMAIGCGSCRDSYRIKTRRHSRLFEVFHHVVLSGSDEEVKEGKPAPDVFLATASRFEDSPEPSKCLVFESSLVGMEAALAAGMQVVLVPDPLVSIRASAPATLRLRSLEGFKPQYFGLPPL</sequence>
<keyword evidence="1" id="KW-0378">Hydrolase</keyword>
<organism evidence="2 3">
    <name type="scientific">Drosophila rhopaloa</name>
    <name type="common">Fruit fly</name>
    <dbReference type="NCBI Taxonomy" id="1041015"/>
    <lineage>
        <taxon>Eukaryota</taxon>
        <taxon>Metazoa</taxon>
        <taxon>Ecdysozoa</taxon>
        <taxon>Arthropoda</taxon>
        <taxon>Hexapoda</taxon>
        <taxon>Insecta</taxon>
        <taxon>Pterygota</taxon>
        <taxon>Neoptera</taxon>
        <taxon>Endopterygota</taxon>
        <taxon>Diptera</taxon>
        <taxon>Brachycera</taxon>
        <taxon>Muscomorpha</taxon>
        <taxon>Ephydroidea</taxon>
        <taxon>Drosophilidae</taxon>
        <taxon>Drosophila</taxon>
        <taxon>Sophophora</taxon>
    </lineage>
</organism>
<protein>
    <recommendedName>
        <fullName evidence="4">Pseudouridine-5'-phosphatase</fullName>
    </recommendedName>
</protein>
<accession>A0ABM5JAZ8</accession>
<dbReference type="PANTHER" id="PTHR18901:SF38">
    <property type="entry name" value="PSEUDOURIDINE-5'-PHOSPHATASE"/>
    <property type="match status" value="1"/>
</dbReference>
<dbReference type="Gene3D" id="1.10.150.240">
    <property type="entry name" value="Putative phosphatase, domain 2"/>
    <property type="match status" value="1"/>
</dbReference>
<dbReference type="CDD" id="cd07529">
    <property type="entry name" value="HAD_AtGPP-like"/>
    <property type="match status" value="1"/>
</dbReference>
<dbReference type="InterPro" id="IPR041492">
    <property type="entry name" value="HAD_2"/>
</dbReference>
<dbReference type="GeneID" id="123037754"/>
<evidence type="ECO:0000313" key="3">
    <source>
        <dbReference type="Proteomes" id="UP001652680"/>
    </source>
</evidence>
<reference evidence="3" key="1">
    <citation type="journal article" date="2021" name="Elife">
        <title>Highly contiguous assemblies of 101 drosophilid genomes.</title>
        <authorList>
            <person name="Kim B.Y."/>
            <person name="Wang J.R."/>
            <person name="Miller D.E."/>
            <person name="Barmina O."/>
            <person name="Delaney E."/>
            <person name="Thompson A."/>
            <person name="Comeault A.A."/>
            <person name="Peede D."/>
            <person name="D'Agostino E.R."/>
            <person name="Pelaez J."/>
            <person name="Aguilar J.M."/>
            <person name="Haji D."/>
            <person name="Matsunaga T."/>
            <person name="Armstrong E.E."/>
            <person name="Zych M."/>
            <person name="Ogawa Y."/>
            <person name="Stamenkovic-Radak M."/>
            <person name="Jelic M."/>
            <person name="Veselinovic M.S."/>
            <person name="Tanaskovic M."/>
            <person name="Eric P."/>
            <person name="Gao J.J."/>
            <person name="Katoh T.K."/>
            <person name="Toda M.J."/>
            <person name="Watabe H."/>
            <person name="Watada M."/>
            <person name="Davis J.S."/>
            <person name="Moyle L.C."/>
            <person name="Manoli G."/>
            <person name="Bertolini E."/>
            <person name="Kostal V."/>
            <person name="Hawley R.S."/>
            <person name="Takahashi A."/>
            <person name="Jones C.D."/>
            <person name="Price D.K."/>
            <person name="Whiteman N."/>
            <person name="Kopp A."/>
            <person name="Matute D.R."/>
            <person name="Petrov D.A."/>
        </authorList>
    </citation>
    <scope>NUCLEOTIDE SEQUENCE [LARGE SCALE GENOMIC DNA]</scope>
</reference>
<name>A0ABM5JAZ8_DRORH</name>
<dbReference type="InterPro" id="IPR006439">
    <property type="entry name" value="HAD-SF_hydro_IA"/>
</dbReference>
<dbReference type="Gene3D" id="3.40.50.1000">
    <property type="entry name" value="HAD superfamily/HAD-like"/>
    <property type="match status" value="1"/>
</dbReference>
<evidence type="ECO:0008006" key="4">
    <source>
        <dbReference type="Google" id="ProtNLM"/>
    </source>
</evidence>
<dbReference type="RefSeq" id="XP_044315995.1">
    <property type="nucleotide sequence ID" value="XM_044460060.1"/>
</dbReference>
<dbReference type="SUPFAM" id="SSF56784">
    <property type="entry name" value="HAD-like"/>
    <property type="match status" value="1"/>
</dbReference>
<dbReference type="NCBIfam" id="TIGR01509">
    <property type="entry name" value="HAD-SF-IA-v3"/>
    <property type="match status" value="1"/>
</dbReference>
<dbReference type="InterPro" id="IPR045228">
    <property type="entry name" value="Gpp1/Gpp2-like"/>
</dbReference>